<keyword evidence="2" id="KW-1185">Reference proteome</keyword>
<protein>
    <submittedName>
        <fullName evidence="1">Cro protein</fullName>
    </submittedName>
</protein>
<evidence type="ECO:0000313" key="1">
    <source>
        <dbReference type="EMBL" id="ASR85645.1"/>
    </source>
</evidence>
<organism evidence="1 2">
    <name type="scientific">Mycobacterium phage Amgine</name>
    <dbReference type="NCBI Taxonomy" id="2015817"/>
    <lineage>
        <taxon>Viruses</taxon>
        <taxon>Duplodnaviria</taxon>
        <taxon>Heunggongvirae</taxon>
        <taxon>Uroviricota</taxon>
        <taxon>Caudoviricetes</taxon>
        <taxon>Weiservirinae</taxon>
        <taxon>Amginevirus</taxon>
        <taxon>Amginevirus amgine</taxon>
    </lineage>
</organism>
<gene>
    <name evidence="1" type="primary">44</name>
    <name evidence="1" type="ORF">SEA_AMGINE_44</name>
</gene>
<dbReference type="RefSeq" id="YP_009951812.1">
    <property type="nucleotide sequence ID" value="NC_051605.1"/>
</dbReference>
<name>A0A222ZMK9_9CAUD</name>
<proteinExistence type="predicted"/>
<reference evidence="1 2" key="1">
    <citation type="submission" date="2017-06" db="EMBL/GenBank/DDBJ databases">
        <authorList>
            <person name="Chamberlain C."/>
            <person name="Harders C."/>
            <person name="Smith S."/>
            <person name="Stukey J."/>
            <person name="Best A."/>
            <person name="Garlena R.A."/>
            <person name="Russell D.A."/>
            <person name="Pope W.H."/>
            <person name="Jacobs-Sera D."/>
            <person name="Hendrix R.W."/>
            <person name="Hatfull G.F."/>
        </authorList>
    </citation>
    <scope>NUCLEOTIDE SEQUENCE [LARGE SCALE GENOMIC DNA]</scope>
</reference>
<dbReference type="GeneID" id="60323254"/>
<dbReference type="Proteomes" id="UP000221202">
    <property type="component" value="Segment"/>
</dbReference>
<dbReference type="KEGG" id="vg:60323254"/>
<sequence length="80" mass="8628">MTPAKHQLRWIPENVAKILNDNGIRDRNQLSKTIRVGRTTVYAAFGPDWSGVATHSVLAAIAGTFGVSIADLAELQRVAA</sequence>
<evidence type="ECO:0000313" key="2">
    <source>
        <dbReference type="Proteomes" id="UP000221202"/>
    </source>
</evidence>
<accession>A0A222ZMK9</accession>
<dbReference type="EMBL" id="MF324915">
    <property type="protein sequence ID" value="ASR85645.1"/>
    <property type="molecule type" value="Genomic_DNA"/>
</dbReference>